<organism evidence="1 2">
    <name type="scientific">Anaeromyxobacter dehalogenans (strain ATCC BAA-258 / DSM 21875 / 2CP-1)</name>
    <dbReference type="NCBI Taxonomy" id="455488"/>
    <lineage>
        <taxon>Bacteria</taxon>
        <taxon>Pseudomonadati</taxon>
        <taxon>Myxococcota</taxon>
        <taxon>Myxococcia</taxon>
        <taxon>Myxococcales</taxon>
        <taxon>Cystobacterineae</taxon>
        <taxon>Anaeromyxobacteraceae</taxon>
        <taxon>Anaeromyxobacter</taxon>
    </lineage>
</organism>
<dbReference type="Proteomes" id="UP000007089">
    <property type="component" value="Chromosome"/>
</dbReference>
<sequence>MERCTTCSTPLADGGRCVTCEAAAEGLAVLTRSGYASVREVMSLLETEGLAPEMEKVPPGRPEEAHHPLWNLYVPRDELERAQAFLRRDWAGLLEDPDAAAAAARGAEGIDLDAGGEIACPACGHRFAVQGAGEVECPECGLGLGAPGESAPDENG</sequence>
<evidence type="ECO:0000313" key="2">
    <source>
        <dbReference type="Proteomes" id="UP000007089"/>
    </source>
</evidence>
<dbReference type="KEGG" id="acp:A2cp1_2710"/>
<dbReference type="RefSeq" id="WP_012633815.1">
    <property type="nucleotide sequence ID" value="NC_011891.1"/>
</dbReference>
<reference evidence="1" key="1">
    <citation type="submission" date="2009-01" db="EMBL/GenBank/DDBJ databases">
        <title>Complete sequence of Anaeromyxobacter dehalogenans 2CP-1.</title>
        <authorList>
            <consortium name="US DOE Joint Genome Institute"/>
            <person name="Lucas S."/>
            <person name="Copeland A."/>
            <person name="Lapidus A."/>
            <person name="Glavina del Rio T."/>
            <person name="Dalin E."/>
            <person name="Tice H."/>
            <person name="Bruce D."/>
            <person name="Goodwin L."/>
            <person name="Pitluck S."/>
            <person name="Saunders E."/>
            <person name="Brettin T."/>
            <person name="Detter J.C."/>
            <person name="Han C."/>
            <person name="Larimer F."/>
            <person name="Land M."/>
            <person name="Hauser L."/>
            <person name="Kyrpides N."/>
            <person name="Ovchinnikova G."/>
            <person name="Beliaev A.S."/>
            <person name="Richardson P."/>
        </authorList>
    </citation>
    <scope>NUCLEOTIDE SEQUENCE</scope>
    <source>
        <strain evidence="1">2CP-1</strain>
    </source>
</reference>
<dbReference type="HOGENOM" id="CLU_1682979_0_0_7"/>
<proteinExistence type="predicted"/>
<gene>
    <name evidence="1" type="ordered locus">A2cp1_2710</name>
</gene>
<name>B8JDJ8_ANAD2</name>
<dbReference type="EMBL" id="CP001359">
    <property type="protein sequence ID" value="ACL66047.1"/>
    <property type="molecule type" value="Genomic_DNA"/>
</dbReference>
<protein>
    <submittedName>
        <fullName evidence="1">Uncharacterized protein</fullName>
    </submittedName>
</protein>
<keyword evidence="2" id="KW-1185">Reference proteome</keyword>
<evidence type="ECO:0000313" key="1">
    <source>
        <dbReference type="EMBL" id="ACL66047.1"/>
    </source>
</evidence>
<accession>B8JDJ8</accession>
<dbReference type="AlphaFoldDB" id="B8JDJ8"/>